<dbReference type="Proteomes" id="UP001367508">
    <property type="component" value="Unassembled WGS sequence"/>
</dbReference>
<evidence type="ECO:0000313" key="2">
    <source>
        <dbReference type="Proteomes" id="UP001367508"/>
    </source>
</evidence>
<dbReference type="AlphaFoldDB" id="A0AAN9QSK3"/>
<reference evidence="1 2" key="1">
    <citation type="submission" date="2024-01" db="EMBL/GenBank/DDBJ databases">
        <title>The genomes of 5 underutilized Papilionoideae crops provide insights into root nodulation and disease resistanc.</title>
        <authorList>
            <person name="Jiang F."/>
        </authorList>
    </citation>
    <scope>NUCLEOTIDE SEQUENCE [LARGE SCALE GENOMIC DNA]</scope>
    <source>
        <strain evidence="1">LVBAO_FW01</strain>
        <tissue evidence="1">Leaves</tissue>
    </source>
</reference>
<gene>
    <name evidence="1" type="ORF">VNO77_15859</name>
</gene>
<name>A0AAN9QSK3_CANGL</name>
<proteinExistence type="predicted"/>
<dbReference type="Gene3D" id="3.40.50.1820">
    <property type="entry name" value="alpha/beta hydrolase"/>
    <property type="match status" value="1"/>
</dbReference>
<keyword evidence="2" id="KW-1185">Reference proteome</keyword>
<dbReference type="PANTHER" id="PTHR11440">
    <property type="entry name" value="LECITHIN-CHOLESTEROL ACYLTRANSFERASE-RELATED"/>
    <property type="match status" value="1"/>
</dbReference>
<dbReference type="GO" id="GO:0006629">
    <property type="term" value="P:lipid metabolic process"/>
    <property type="evidence" value="ECO:0007669"/>
    <property type="project" value="InterPro"/>
</dbReference>
<accession>A0AAN9QSK3</accession>
<dbReference type="Pfam" id="PF02450">
    <property type="entry name" value="LCAT"/>
    <property type="match status" value="1"/>
</dbReference>
<dbReference type="InterPro" id="IPR029058">
    <property type="entry name" value="AB_hydrolase_fold"/>
</dbReference>
<dbReference type="GO" id="GO:0008374">
    <property type="term" value="F:O-acyltransferase activity"/>
    <property type="evidence" value="ECO:0007669"/>
    <property type="project" value="InterPro"/>
</dbReference>
<dbReference type="EMBL" id="JAYMYQ010000003">
    <property type="protein sequence ID" value="KAK7345261.1"/>
    <property type="molecule type" value="Genomic_DNA"/>
</dbReference>
<dbReference type="InterPro" id="IPR003386">
    <property type="entry name" value="LACT/PDAT_acylTrfase"/>
</dbReference>
<organism evidence="1 2">
    <name type="scientific">Canavalia gladiata</name>
    <name type="common">Sword bean</name>
    <name type="synonym">Dolichos gladiatus</name>
    <dbReference type="NCBI Taxonomy" id="3824"/>
    <lineage>
        <taxon>Eukaryota</taxon>
        <taxon>Viridiplantae</taxon>
        <taxon>Streptophyta</taxon>
        <taxon>Embryophyta</taxon>
        <taxon>Tracheophyta</taxon>
        <taxon>Spermatophyta</taxon>
        <taxon>Magnoliopsida</taxon>
        <taxon>eudicotyledons</taxon>
        <taxon>Gunneridae</taxon>
        <taxon>Pentapetalae</taxon>
        <taxon>rosids</taxon>
        <taxon>fabids</taxon>
        <taxon>Fabales</taxon>
        <taxon>Fabaceae</taxon>
        <taxon>Papilionoideae</taxon>
        <taxon>50 kb inversion clade</taxon>
        <taxon>NPAAA clade</taxon>
        <taxon>indigoferoid/millettioid clade</taxon>
        <taxon>Phaseoleae</taxon>
        <taxon>Canavalia</taxon>
    </lineage>
</organism>
<comment type="caution">
    <text evidence="1">The sequence shown here is derived from an EMBL/GenBank/DDBJ whole genome shotgun (WGS) entry which is preliminary data.</text>
</comment>
<protein>
    <submittedName>
        <fullName evidence="1">Uncharacterized protein</fullName>
    </submittedName>
</protein>
<evidence type="ECO:0000313" key="1">
    <source>
        <dbReference type="EMBL" id="KAK7345261.1"/>
    </source>
</evidence>
<sequence>MLVTNDYKKVIVVPQSMGAIYFLHFLKWVETPLIGGGGDLGWCDKHIKTIMNITPAFPGVLEAVSNIFSTEGTDVVFVRPQNASFECMI</sequence>